<gene>
    <name evidence="2" type="ORF">H9757_02075</name>
</gene>
<dbReference type="AlphaFoldDB" id="A0A9D2SXD5"/>
<feature type="region of interest" description="Disordered" evidence="1">
    <location>
        <begin position="1"/>
        <end position="34"/>
    </location>
</feature>
<protein>
    <submittedName>
        <fullName evidence="2">Uncharacterized protein</fullName>
    </submittedName>
</protein>
<evidence type="ECO:0000256" key="1">
    <source>
        <dbReference type="SAM" id="MobiDB-lite"/>
    </source>
</evidence>
<name>A0A9D2SXD5_9FIRM</name>
<evidence type="ECO:0000313" key="2">
    <source>
        <dbReference type="EMBL" id="HJC37844.1"/>
    </source>
</evidence>
<comment type="caution">
    <text evidence="2">The sequence shown here is derived from an EMBL/GenBank/DDBJ whole genome shotgun (WGS) entry which is preliminary data.</text>
</comment>
<dbReference type="Proteomes" id="UP000823894">
    <property type="component" value="Unassembled WGS sequence"/>
</dbReference>
<proteinExistence type="predicted"/>
<evidence type="ECO:0000313" key="3">
    <source>
        <dbReference type="Proteomes" id="UP000823894"/>
    </source>
</evidence>
<reference evidence="2" key="1">
    <citation type="journal article" date="2021" name="PeerJ">
        <title>Extensive microbial diversity within the chicken gut microbiome revealed by metagenomics and culture.</title>
        <authorList>
            <person name="Gilroy R."/>
            <person name="Ravi A."/>
            <person name="Getino M."/>
            <person name="Pursley I."/>
            <person name="Horton D.L."/>
            <person name="Alikhan N.F."/>
            <person name="Baker D."/>
            <person name="Gharbi K."/>
            <person name="Hall N."/>
            <person name="Watson M."/>
            <person name="Adriaenssens E.M."/>
            <person name="Foster-Nyarko E."/>
            <person name="Jarju S."/>
            <person name="Secka A."/>
            <person name="Antonio M."/>
            <person name="Oren A."/>
            <person name="Chaudhuri R.R."/>
            <person name="La Ragione R."/>
            <person name="Hildebrand F."/>
            <person name="Pallen M.J."/>
        </authorList>
    </citation>
    <scope>NUCLEOTIDE SEQUENCE</scope>
    <source>
        <strain evidence="2">ChiGjej1B1-1692</strain>
    </source>
</reference>
<accession>A0A9D2SXD5</accession>
<feature type="compositionally biased region" description="Basic and acidic residues" evidence="1">
    <location>
        <begin position="1"/>
        <end position="19"/>
    </location>
</feature>
<organism evidence="2 3">
    <name type="scientific">Candidatus Mediterraneibacter faecigallinarum</name>
    <dbReference type="NCBI Taxonomy" id="2838669"/>
    <lineage>
        <taxon>Bacteria</taxon>
        <taxon>Bacillati</taxon>
        <taxon>Bacillota</taxon>
        <taxon>Clostridia</taxon>
        <taxon>Lachnospirales</taxon>
        <taxon>Lachnospiraceae</taxon>
        <taxon>Mediterraneibacter</taxon>
    </lineage>
</organism>
<reference evidence="2" key="2">
    <citation type="submission" date="2021-04" db="EMBL/GenBank/DDBJ databases">
        <authorList>
            <person name="Gilroy R."/>
        </authorList>
    </citation>
    <scope>NUCLEOTIDE SEQUENCE</scope>
    <source>
        <strain evidence="2">ChiGjej1B1-1692</strain>
    </source>
</reference>
<dbReference type="EMBL" id="DWWK01000024">
    <property type="protein sequence ID" value="HJC37844.1"/>
    <property type="molecule type" value="Genomic_DNA"/>
</dbReference>
<sequence>MQGQKKTETSEETTDEVRPETGLLEENPSVAVHSEETVPLTDELSTDMLIDDNETVLLETPDSSREQRSGGVEISILEEIMYVHTDEAIT</sequence>